<sequence length="408" mass="46714">PKRLRRLMVARCGLKCVDGDISLGLLQYMNLTGNPLTIINIGVTPLLHTLLVDPIVTVKAEWVPRLRTSRQHHTNWAESALREHYARPISDSATISDCRNVYEGDRMCSLSALLVQWRMGSQRAVHLISEFWLRYRPSFRERIRQEASHCIQKCWRRYKARVQAASVIKRWWTAKNVLRKVRHIKLAALSKFDEDQDDIERLNDGFFDFIHDDVVSALRSVISLPPYTEPKCQPIQKQIVEFKASTKELSIASPVLMPDRLCSSSDILEDLPKLSLPPILSSLRPLSCNPTSEEIGCNSSISDIYDNDGFQPTSDDDKGEPGDIWQFSSDRTRMLFNKKARRHRLMHIAKQRRHASAMERLHYIKTLVPPPPAVNRSSSVKRSGDPCTAPVAQYMMLMGNFSPSRRKT</sequence>
<name>A0A0H5QNB1_9EUKA</name>
<evidence type="ECO:0000313" key="1">
    <source>
        <dbReference type="EMBL" id="CRZ03493.1"/>
    </source>
</evidence>
<dbReference type="EMBL" id="HACM01003051">
    <property type="protein sequence ID" value="CRZ03493.1"/>
    <property type="molecule type" value="Transcribed_RNA"/>
</dbReference>
<protein>
    <submittedName>
        <fullName evidence="1">Uncharacterized protein</fullName>
    </submittedName>
</protein>
<proteinExistence type="predicted"/>
<reference evidence="1" key="1">
    <citation type="submission" date="2015-04" db="EMBL/GenBank/DDBJ databases">
        <title>The genome sequence of the plant pathogenic Rhizarian Plasmodiophora brassicae reveals insights in its biotrophic life cycle and the origin of chitin synthesis.</title>
        <authorList>
            <person name="Schwelm A."/>
            <person name="Fogelqvist J."/>
            <person name="Knaust A."/>
            <person name="Julke S."/>
            <person name="Lilja T."/>
            <person name="Dhandapani V."/>
            <person name="Bonilla-Rosso G."/>
            <person name="Karlsson M."/>
            <person name="Shevchenko A."/>
            <person name="Choi S.R."/>
            <person name="Kim H.G."/>
            <person name="Park J.Y."/>
            <person name="Lim Y.P."/>
            <person name="Ludwig-Muller J."/>
            <person name="Dixelius C."/>
        </authorList>
    </citation>
    <scope>NUCLEOTIDE SEQUENCE</scope>
    <source>
        <tissue evidence="1">Potato root galls</tissue>
    </source>
</reference>
<feature type="non-terminal residue" evidence="1">
    <location>
        <position position="1"/>
    </location>
</feature>
<accession>A0A0H5QNB1</accession>
<organism evidence="1">
    <name type="scientific">Spongospora subterranea</name>
    <dbReference type="NCBI Taxonomy" id="70186"/>
    <lineage>
        <taxon>Eukaryota</taxon>
        <taxon>Sar</taxon>
        <taxon>Rhizaria</taxon>
        <taxon>Endomyxa</taxon>
        <taxon>Phytomyxea</taxon>
        <taxon>Plasmodiophorida</taxon>
        <taxon>Plasmodiophoridae</taxon>
        <taxon>Spongospora</taxon>
    </lineage>
</organism>
<dbReference type="AlphaFoldDB" id="A0A0H5QNB1"/>